<dbReference type="Gene3D" id="6.20.250.70">
    <property type="match status" value="1"/>
</dbReference>
<evidence type="ECO:0000256" key="3">
    <source>
        <dbReference type="ARBA" id="ARBA00022990"/>
    </source>
</evidence>
<reference evidence="12 13" key="1">
    <citation type="journal article" date="2008" name="Nature">
        <title>Genome analysis of the platypus reveals unique signatures of evolution.</title>
        <authorList>
            <person name="Warren W.C."/>
            <person name="Hillier L.W."/>
            <person name="Marshall Graves J.A."/>
            <person name="Birney E."/>
            <person name="Ponting C.P."/>
            <person name="Grutzner F."/>
            <person name="Belov K."/>
            <person name="Miller W."/>
            <person name="Clarke L."/>
            <person name="Chinwalla A.T."/>
            <person name="Yang S.P."/>
            <person name="Heger A."/>
            <person name="Locke D.P."/>
            <person name="Miethke P."/>
            <person name="Waters P.D."/>
            <person name="Veyrunes F."/>
            <person name="Fulton L."/>
            <person name="Fulton B."/>
            <person name="Graves T."/>
            <person name="Wallis J."/>
            <person name="Puente X.S."/>
            <person name="Lopez-Otin C."/>
            <person name="Ordonez G.R."/>
            <person name="Eichler E.E."/>
            <person name="Chen L."/>
            <person name="Cheng Z."/>
            <person name="Deakin J.E."/>
            <person name="Alsop A."/>
            <person name="Thompson K."/>
            <person name="Kirby P."/>
            <person name="Papenfuss A.T."/>
            <person name="Wakefield M.J."/>
            <person name="Olender T."/>
            <person name="Lancet D."/>
            <person name="Huttley G.A."/>
            <person name="Smit A.F."/>
            <person name="Pask A."/>
            <person name="Temple-Smith P."/>
            <person name="Batzer M.A."/>
            <person name="Walker J.A."/>
            <person name="Konkel M.K."/>
            <person name="Harris R.S."/>
            <person name="Whittington C.M."/>
            <person name="Wong E.S."/>
            <person name="Gemmell N.J."/>
            <person name="Buschiazzo E."/>
            <person name="Vargas Jentzsch I.M."/>
            <person name="Merkel A."/>
            <person name="Schmitz J."/>
            <person name="Zemann A."/>
            <person name="Churakov G."/>
            <person name="Kriegs J.O."/>
            <person name="Brosius J."/>
            <person name="Murchison E.P."/>
            <person name="Sachidanandam R."/>
            <person name="Smith C."/>
            <person name="Hannon G.J."/>
            <person name="Tsend-Ayush E."/>
            <person name="McMillan D."/>
            <person name="Attenborough R."/>
            <person name="Rens W."/>
            <person name="Ferguson-Smith M."/>
            <person name="Lefevre C.M."/>
            <person name="Sharp J.A."/>
            <person name="Nicholas K.R."/>
            <person name="Ray D.A."/>
            <person name="Kube M."/>
            <person name="Reinhardt R."/>
            <person name="Pringle T.H."/>
            <person name="Taylor J."/>
            <person name="Jones R.C."/>
            <person name="Nixon B."/>
            <person name="Dacheux J.L."/>
            <person name="Niwa H."/>
            <person name="Sekita Y."/>
            <person name="Huang X."/>
            <person name="Stark A."/>
            <person name="Kheradpour P."/>
            <person name="Kellis M."/>
            <person name="Flicek P."/>
            <person name="Chen Y."/>
            <person name="Webber C."/>
            <person name="Hardison R."/>
            <person name="Nelson J."/>
            <person name="Hallsworth-Pepin K."/>
            <person name="Delehaunty K."/>
            <person name="Markovic C."/>
            <person name="Minx P."/>
            <person name="Feng Y."/>
            <person name="Kremitzki C."/>
            <person name="Mitreva M."/>
            <person name="Glasscock J."/>
            <person name="Wylie T."/>
            <person name="Wohldmann P."/>
            <person name="Thiru P."/>
            <person name="Nhan M.N."/>
            <person name="Pohl C.S."/>
            <person name="Smith S.M."/>
            <person name="Hou S."/>
            <person name="Nefedov M."/>
            <person name="de Jong P.J."/>
            <person name="Renfree M.B."/>
            <person name="Mardis E.R."/>
            <person name="Wilson R.K."/>
        </authorList>
    </citation>
    <scope>NUCLEOTIDE SEQUENCE [LARGE SCALE GENOMIC DNA]</scope>
    <source>
        <strain evidence="12 13">Glennie</strain>
    </source>
</reference>
<dbReference type="RefSeq" id="XP_028921109.1">
    <property type="nucleotide sequence ID" value="XM_029065276.2"/>
</dbReference>
<dbReference type="InParanoid" id="A0A6I8N187"/>
<dbReference type="PANTHER" id="PTHR15484:SF8">
    <property type="entry name" value="DNA-DIRECTED RNA POLYMERASE I SUBUNIT RPA34"/>
    <property type="match status" value="1"/>
</dbReference>
<dbReference type="PANTHER" id="PTHR15484">
    <property type="entry name" value="DNA-DIRECTED RNA POLYMERASE I SUBUNIT RPA34"/>
    <property type="match status" value="1"/>
</dbReference>
<evidence type="ECO:0000256" key="5">
    <source>
        <dbReference type="ARBA" id="ARBA00061467"/>
    </source>
</evidence>
<evidence type="ECO:0000256" key="1">
    <source>
        <dbReference type="ARBA" id="ARBA00004604"/>
    </source>
</evidence>
<dbReference type="Pfam" id="PF08208">
    <property type="entry name" value="RNA_polI_A34"/>
    <property type="match status" value="1"/>
</dbReference>
<dbReference type="AlphaFoldDB" id="A0A6I8N187"/>
<evidence type="ECO:0000256" key="7">
    <source>
        <dbReference type="ARBA" id="ARBA00073463"/>
    </source>
</evidence>
<evidence type="ECO:0000256" key="6">
    <source>
        <dbReference type="ARBA" id="ARBA00063634"/>
    </source>
</evidence>
<evidence type="ECO:0000256" key="10">
    <source>
        <dbReference type="ARBA" id="ARBA00083122"/>
    </source>
</evidence>
<accession>A0A6I8N187</accession>
<dbReference type="CTD" id="10849"/>
<evidence type="ECO:0000256" key="8">
    <source>
        <dbReference type="ARBA" id="ARBA00077335"/>
    </source>
</evidence>
<keyword evidence="4" id="KW-0539">Nucleus</keyword>
<evidence type="ECO:0000256" key="11">
    <source>
        <dbReference type="SAM" id="MobiDB-lite"/>
    </source>
</evidence>
<evidence type="ECO:0000256" key="4">
    <source>
        <dbReference type="ARBA" id="ARBA00023242"/>
    </source>
</evidence>
<dbReference type="GeneTree" id="ENSGT00450000040362"/>
<dbReference type="Bgee" id="ENSOANG00000036797">
    <property type="expression patterns" value="Expressed in fibroblast and 7 other cell types or tissues"/>
</dbReference>
<dbReference type="GO" id="GO:0005736">
    <property type="term" value="C:RNA polymerase I complex"/>
    <property type="evidence" value="ECO:0000318"/>
    <property type="project" value="GO_Central"/>
</dbReference>
<sequence>MWLQGSPGPPAVKKFECPPDFSPSAPPTDVPFSLESLQSPTTELWLIKAPADFVPESLNGCRVSLTGLKNLKTKDGSRRSYQVLGNQGSFVSGGPCLLVPSAARGQLVCGPALKGSLNVCDGPLAPQTPSQPLSIPSPPPPQIPPGLRQRFRAFGGSPPVQLNRKPGAVVDAADPKRKRTKKRVREAELELKQEVESWDRGYGVLPDGQPGLEPLSPKPKKRRRKQELEAPILELPPVNKTEQEFLLQPPCQLEEPSTKKRRRRKEEARPPELKLDPSVPELPLGAERVLEPLCQLEQLPTKRRRKMKEESEPPQTEPPAPDLPVGTEAKLEAGPLSEPSCQLDQLPTQKKRKRRKEESEPLLPVLPLGAEAELGAGPLSEPLPPCQLNQLPTKKRKRKEESEAPVLELPGVTEAGLEPLTKKKKRKEEANSPVPVLPPEEAGPEPQPRSETPTQHPTKKKKKKLKEEN</sequence>
<comment type="subcellular location">
    <subcellularLocation>
        <location evidence="1">Nucleus</location>
        <location evidence="1">Nucleolus</location>
    </subcellularLocation>
</comment>
<gene>
    <name evidence="12" type="primary">POLR1G</name>
</gene>
<comment type="subunit">
    <text evidence="6">Component of the RNA polymerase I (Pol I) complex consisting of 13 subunits: a ten-subunit catalytic core composed of POLR1A/RPA1, POLR1B/RPA2, POLR1C/RPAC1, POLR1D/RPAC2, POLR1H/RPA12, POLR2E/RPABC1, POLR2F/RPABC2, POLR2H/RPABC3, POLR2K/RPABC4 and POLR2L/RPABC5; a mobile stalk subunit POLR1F/RPA43 protruding from the core and additional subunits homologous to general transcription factors POLR1E/RPA49 and POLR1G/RPA34. Forms a heterodimer with POLR1E/RPA49. Part of Pol I pre-initiation complex (PIC), in which Pol I core assembles with RRN3 and promoter-bound UTBF and SL1/TIF-IB complex. Interacts with TAF1A thereby associates with the SL1/TIF-IB complex. Interacts with UBTF. Interacts with POLR1E/PRAF1 through its N-terminal region.</text>
</comment>
<reference evidence="12" key="3">
    <citation type="submission" date="2025-09" db="UniProtKB">
        <authorList>
            <consortium name="Ensembl"/>
        </authorList>
    </citation>
    <scope>IDENTIFICATION</scope>
    <source>
        <strain evidence="12">Glennie</strain>
    </source>
</reference>
<proteinExistence type="inferred from homology"/>
<dbReference type="GO" id="GO:0009303">
    <property type="term" value="P:rRNA transcription"/>
    <property type="evidence" value="ECO:0007669"/>
    <property type="project" value="UniProtKB-ARBA"/>
</dbReference>
<dbReference type="OrthoDB" id="10071093at2759"/>
<comment type="similarity">
    <text evidence="5">Belongs to the eukaryotic RPA34 RNA polymerase subunit family.</text>
</comment>
<evidence type="ECO:0000256" key="9">
    <source>
        <dbReference type="ARBA" id="ARBA00079154"/>
    </source>
</evidence>
<feature type="compositionally biased region" description="Basic residues" evidence="11">
    <location>
        <begin position="457"/>
        <end position="469"/>
    </location>
</feature>
<keyword evidence="3" id="KW-0007">Acetylation</keyword>
<feature type="region of interest" description="Disordered" evidence="11">
    <location>
        <begin position="201"/>
        <end position="469"/>
    </location>
</feature>
<reference evidence="12" key="2">
    <citation type="submission" date="2025-08" db="UniProtKB">
        <authorList>
            <consortium name="Ensembl"/>
        </authorList>
    </citation>
    <scope>IDENTIFICATION</scope>
    <source>
        <strain evidence="12">Glennie</strain>
    </source>
</reference>
<dbReference type="Proteomes" id="UP000002279">
    <property type="component" value="Chromosome 5"/>
</dbReference>
<dbReference type="GeneID" id="103165597"/>
<keyword evidence="13" id="KW-1185">Reference proteome</keyword>
<feature type="region of interest" description="Disordered" evidence="11">
    <location>
        <begin position="123"/>
        <end position="185"/>
    </location>
</feature>
<protein>
    <recommendedName>
        <fullName evidence="7">DNA-directed RNA polymerase I subunit RPA34</fullName>
    </recommendedName>
    <alternativeName>
        <fullName evidence="9">A34.5</fullName>
    </alternativeName>
    <alternativeName>
        <fullName evidence="10">DNA-directed RNA polymerase I subunit G</fullName>
    </alternativeName>
    <alternativeName>
        <fullName evidence="8">RNA polymerase I-associated factor PAF49</fullName>
    </alternativeName>
</protein>
<dbReference type="KEGG" id="oaa:103165597"/>
<feature type="region of interest" description="Disordered" evidence="11">
    <location>
        <begin position="1"/>
        <end position="30"/>
    </location>
</feature>
<evidence type="ECO:0000313" key="13">
    <source>
        <dbReference type="Proteomes" id="UP000002279"/>
    </source>
</evidence>
<feature type="compositionally biased region" description="Pro residues" evidence="11">
    <location>
        <begin position="20"/>
        <end position="29"/>
    </location>
</feature>
<dbReference type="FunFam" id="6.20.250.70:FF:000001">
    <property type="entry name" value="DNA-directed RNA polymerase I subunit RPA34"/>
    <property type="match status" value="1"/>
</dbReference>
<organism evidence="12 13">
    <name type="scientific">Ornithorhynchus anatinus</name>
    <name type="common">Duckbill platypus</name>
    <dbReference type="NCBI Taxonomy" id="9258"/>
    <lineage>
        <taxon>Eukaryota</taxon>
        <taxon>Metazoa</taxon>
        <taxon>Chordata</taxon>
        <taxon>Craniata</taxon>
        <taxon>Vertebrata</taxon>
        <taxon>Euteleostomi</taxon>
        <taxon>Mammalia</taxon>
        <taxon>Monotremata</taxon>
        <taxon>Ornithorhynchidae</taxon>
        <taxon>Ornithorhynchus</taxon>
    </lineage>
</organism>
<evidence type="ECO:0000313" key="12">
    <source>
        <dbReference type="Ensembl" id="ENSOANP00000034735.1"/>
    </source>
</evidence>
<dbReference type="Ensembl" id="ENSOANT00000052267.1">
    <property type="protein sequence ID" value="ENSOANP00000034735.1"/>
    <property type="gene ID" value="ENSOANG00000036797.1"/>
</dbReference>
<dbReference type="GO" id="GO:0006360">
    <property type="term" value="P:transcription by RNA polymerase I"/>
    <property type="evidence" value="ECO:0007669"/>
    <property type="project" value="InterPro"/>
</dbReference>
<feature type="compositionally biased region" description="Basic and acidic residues" evidence="11">
    <location>
        <begin position="265"/>
        <end position="275"/>
    </location>
</feature>
<feature type="compositionally biased region" description="Polar residues" evidence="11">
    <location>
        <begin position="339"/>
        <end position="348"/>
    </location>
</feature>
<evidence type="ECO:0000256" key="2">
    <source>
        <dbReference type="ARBA" id="ARBA00022553"/>
    </source>
</evidence>
<dbReference type="InterPro" id="IPR013240">
    <property type="entry name" value="DNA-dir_RNA_pol1_su_RPA34"/>
</dbReference>
<name>A0A6I8N187_ORNAN</name>
<keyword evidence="2" id="KW-0597">Phosphoprotein</keyword>
<feature type="compositionally biased region" description="Pro residues" evidence="11">
    <location>
        <begin position="135"/>
        <end position="144"/>
    </location>
</feature>
<dbReference type="OMA" id="PCQLEEP"/>